<feature type="region of interest" description="Disordered" evidence="1">
    <location>
        <begin position="120"/>
        <end position="140"/>
    </location>
</feature>
<evidence type="ECO:0000313" key="2">
    <source>
        <dbReference type="EMBL" id="MFA3843309.1"/>
    </source>
</evidence>
<proteinExistence type="predicted"/>
<evidence type="ECO:0000313" key="3">
    <source>
        <dbReference type="Proteomes" id="UP001571476"/>
    </source>
</evidence>
<dbReference type="EMBL" id="JBGOSP010000056">
    <property type="protein sequence ID" value="MFA3843309.1"/>
    <property type="molecule type" value="Genomic_DNA"/>
</dbReference>
<sequence length="140" mass="14991">MPATGETERAPSIAQRVWDAAGERARGDGLPLTWVTSRALADYAAGHLTLPRTTTDAATGNRRGRSVFASDAVWNAADKRRTEDGVRSMSALVEILLAAYARGEIHTHARMVTTDQRDTFPLAEAPDGPMGTMPRSLSAA</sequence>
<protein>
    <submittedName>
        <fullName evidence="2">Uncharacterized protein</fullName>
    </submittedName>
</protein>
<accession>A0ABV4SXX9</accession>
<name>A0ABV4SXX9_9ACTN</name>
<comment type="caution">
    <text evidence="2">The sequence shown here is derived from an EMBL/GenBank/DDBJ whole genome shotgun (WGS) entry which is preliminary data.</text>
</comment>
<reference evidence="2 3" key="1">
    <citation type="submission" date="2024-08" db="EMBL/GenBank/DDBJ databases">
        <title>Genome sequence of Streptomyces aureus CACIA-1.46HGO.</title>
        <authorList>
            <person name="Evangelista-Martinez Z."/>
        </authorList>
    </citation>
    <scope>NUCLEOTIDE SEQUENCE [LARGE SCALE GENOMIC DNA]</scope>
    <source>
        <strain evidence="2 3">CACIA-1.46HGO</strain>
    </source>
</reference>
<evidence type="ECO:0000256" key="1">
    <source>
        <dbReference type="SAM" id="MobiDB-lite"/>
    </source>
</evidence>
<dbReference type="RefSeq" id="WP_372567137.1">
    <property type="nucleotide sequence ID" value="NZ_JBGOSP010000056.1"/>
</dbReference>
<keyword evidence="3" id="KW-1185">Reference proteome</keyword>
<organism evidence="2 3">
    <name type="scientific">Streptomyces aureus</name>
    <dbReference type="NCBI Taxonomy" id="193461"/>
    <lineage>
        <taxon>Bacteria</taxon>
        <taxon>Bacillati</taxon>
        <taxon>Actinomycetota</taxon>
        <taxon>Actinomycetes</taxon>
        <taxon>Kitasatosporales</taxon>
        <taxon>Streptomycetaceae</taxon>
        <taxon>Streptomyces</taxon>
    </lineage>
</organism>
<gene>
    <name evidence="2" type="ORF">ACEG43_45575</name>
</gene>
<dbReference type="Proteomes" id="UP001571476">
    <property type="component" value="Unassembled WGS sequence"/>
</dbReference>